<keyword evidence="1" id="KW-1133">Transmembrane helix</keyword>
<keyword evidence="1" id="KW-0812">Transmembrane</keyword>
<feature type="transmembrane region" description="Helical" evidence="1">
    <location>
        <begin position="69"/>
        <end position="89"/>
    </location>
</feature>
<feature type="transmembrane region" description="Helical" evidence="1">
    <location>
        <begin position="123"/>
        <end position="144"/>
    </location>
</feature>
<feature type="transmembrane region" description="Helical" evidence="1">
    <location>
        <begin position="36"/>
        <end position="57"/>
    </location>
</feature>
<reference evidence="2" key="2">
    <citation type="submission" date="2024-01" db="EMBL/GenBank/DDBJ databases">
        <authorList>
            <person name="He J."/>
            <person name="Wang M."/>
            <person name="Zheng J."/>
            <person name="Liu Z."/>
        </authorList>
    </citation>
    <scope>NUCLEOTIDE SEQUENCE</scope>
    <source>
        <strain evidence="2">ZL_2023a</strain>
        <tissue evidence="2">Muscle</tissue>
    </source>
</reference>
<dbReference type="PANTHER" id="PTHR33444">
    <property type="entry name" value="SI:DKEY-19B23.12-RELATED"/>
    <property type="match status" value="1"/>
</dbReference>
<evidence type="ECO:0000313" key="2">
    <source>
        <dbReference type="EMBL" id="KAK8748355.1"/>
    </source>
</evidence>
<comment type="caution">
    <text evidence="2">The sequence shown here is derived from an EMBL/GenBank/DDBJ whole genome shotgun (WGS) entry which is preliminary data.</text>
</comment>
<protein>
    <submittedName>
        <fullName evidence="2">Uncharacterized protein</fullName>
    </submittedName>
</protein>
<dbReference type="InterPro" id="IPR040350">
    <property type="entry name" value="TMEM272"/>
</dbReference>
<reference evidence="2 3" key="1">
    <citation type="journal article" date="2024" name="BMC Genomics">
        <title>Genome assembly of redclaw crayfish (Cherax quadricarinatus) provides insights into its immune adaptation and hypoxia tolerance.</title>
        <authorList>
            <person name="Liu Z."/>
            <person name="Zheng J."/>
            <person name="Li H."/>
            <person name="Fang K."/>
            <person name="Wang S."/>
            <person name="He J."/>
            <person name="Zhou D."/>
            <person name="Weng S."/>
            <person name="Chi M."/>
            <person name="Gu Z."/>
            <person name="He J."/>
            <person name="Li F."/>
            <person name="Wang M."/>
        </authorList>
    </citation>
    <scope>NUCLEOTIDE SEQUENCE [LARGE SCALE GENOMIC DNA]</scope>
    <source>
        <strain evidence="2">ZL_2023a</strain>
    </source>
</reference>
<feature type="transmembrane region" description="Helical" evidence="1">
    <location>
        <begin position="164"/>
        <end position="189"/>
    </location>
</feature>
<proteinExistence type="predicted"/>
<evidence type="ECO:0000256" key="1">
    <source>
        <dbReference type="SAM" id="Phobius"/>
    </source>
</evidence>
<evidence type="ECO:0000313" key="3">
    <source>
        <dbReference type="Proteomes" id="UP001445076"/>
    </source>
</evidence>
<dbReference type="PANTHER" id="PTHR33444:SF7">
    <property type="entry name" value="TRANSMEMBRANE PROTEIN 272"/>
    <property type="match status" value="1"/>
</dbReference>
<gene>
    <name evidence="2" type="ORF">OTU49_016095</name>
</gene>
<dbReference type="EMBL" id="JARKIK010000012">
    <property type="protein sequence ID" value="KAK8748355.1"/>
    <property type="molecule type" value="Genomic_DNA"/>
</dbReference>
<name>A0AAW0XZ78_CHEQU</name>
<dbReference type="AlphaFoldDB" id="A0AAW0XZ78"/>
<sequence>MSAYGSIVYQMRDANMDSNSTCEFVYKALKVISKTVVMTVFLVLTMTVPVLMVIMGVQYLNDCPLEPNIPIYLLVGGCFGTLKLLWLLCQQVRSRRYERIDDAFAEDSLDEIFTSTSYRATDVALTIFLLVWFGMGNYWVYRIYLPNFHVTLFQPNDWCSKTLYLFAVAQVVFVYAVLGIIIVVAFCLACGQKCVMLFGESYK</sequence>
<dbReference type="Proteomes" id="UP001445076">
    <property type="component" value="Unassembled WGS sequence"/>
</dbReference>
<dbReference type="EMBL" id="JARKIK010000012">
    <property type="protein sequence ID" value="KAK8748356.1"/>
    <property type="molecule type" value="Genomic_DNA"/>
</dbReference>
<keyword evidence="3" id="KW-1185">Reference proteome</keyword>
<accession>A0AAW0XZ78</accession>
<organism evidence="2 3">
    <name type="scientific">Cherax quadricarinatus</name>
    <name type="common">Australian red claw crayfish</name>
    <dbReference type="NCBI Taxonomy" id="27406"/>
    <lineage>
        <taxon>Eukaryota</taxon>
        <taxon>Metazoa</taxon>
        <taxon>Ecdysozoa</taxon>
        <taxon>Arthropoda</taxon>
        <taxon>Crustacea</taxon>
        <taxon>Multicrustacea</taxon>
        <taxon>Malacostraca</taxon>
        <taxon>Eumalacostraca</taxon>
        <taxon>Eucarida</taxon>
        <taxon>Decapoda</taxon>
        <taxon>Pleocyemata</taxon>
        <taxon>Astacidea</taxon>
        <taxon>Parastacoidea</taxon>
        <taxon>Parastacidae</taxon>
        <taxon>Cherax</taxon>
    </lineage>
</organism>
<keyword evidence="1" id="KW-0472">Membrane</keyword>